<feature type="compositionally biased region" description="Polar residues" evidence="7">
    <location>
        <begin position="1"/>
        <end position="11"/>
    </location>
</feature>
<dbReference type="InterPro" id="IPR000225">
    <property type="entry name" value="Armadillo"/>
</dbReference>
<evidence type="ECO:0000313" key="8">
    <source>
        <dbReference type="EnsemblMetazoa" id="AATE018219-PA.1"/>
    </source>
</evidence>
<evidence type="ECO:0000256" key="5">
    <source>
        <dbReference type="ARBA" id="ARBA00022824"/>
    </source>
</evidence>
<evidence type="ECO:0000256" key="1">
    <source>
        <dbReference type="ARBA" id="ARBA00004173"/>
    </source>
</evidence>
<dbReference type="GO" id="GO:0005739">
    <property type="term" value="C:mitochondrion"/>
    <property type="evidence" value="ECO:0007669"/>
    <property type="project" value="UniProtKB-SubCell"/>
</dbReference>
<dbReference type="GO" id="GO:0005829">
    <property type="term" value="C:cytosol"/>
    <property type="evidence" value="ECO:0007669"/>
    <property type="project" value="UniProtKB-SubCell"/>
</dbReference>
<accession>A0A182JHJ3</accession>
<dbReference type="SMART" id="SM00185">
    <property type="entry name" value="ARM"/>
    <property type="match status" value="4"/>
</dbReference>
<dbReference type="FunFam" id="1.25.10.10:FF:000369">
    <property type="entry name" value="Vimar"/>
    <property type="match status" value="1"/>
</dbReference>
<evidence type="ECO:0000256" key="7">
    <source>
        <dbReference type="SAM" id="MobiDB-lite"/>
    </source>
</evidence>
<dbReference type="Gene3D" id="1.25.10.10">
    <property type="entry name" value="Leucine-rich Repeat Variant"/>
    <property type="match status" value="2"/>
</dbReference>
<dbReference type="InterPro" id="IPR011989">
    <property type="entry name" value="ARM-like"/>
</dbReference>
<proteinExistence type="predicted"/>
<dbReference type="EnsemblMetazoa" id="AATE018219-RA">
    <property type="protein sequence ID" value="AATE018219-PA.1"/>
    <property type="gene ID" value="AATE018219"/>
</dbReference>
<comment type="subcellular location">
    <subcellularLocation>
        <location evidence="3">Cytoplasm</location>
        <location evidence="3">Cytosol</location>
    </subcellularLocation>
    <subcellularLocation>
        <location evidence="2">Endoplasmic reticulum</location>
    </subcellularLocation>
    <subcellularLocation>
        <location evidence="1">Mitochondrion</location>
    </subcellularLocation>
</comment>
<evidence type="ECO:0000256" key="3">
    <source>
        <dbReference type="ARBA" id="ARBA00004514"/>
    </source>
</evidence>
<evidence type="ECO:0000256" key="6">
    <source>
        <dbReference type="ARBA" id="ARBA00023128"/>
    </source>
</evidence>
<dbReference type="STRING" id="41427.A0A182JHJ3"/>
<dbReference type="InterPro" id="IPR016024">
    <property type="entry name" value="ARM-type_fold"/>
</dbReference>
<evidence type="ECO:0000256" key="2">
    <source>
        <dbReference type="ARBA" id="ARBA00004240"/>
    </source>
</evidence>
<dbReference type="SUPFAM" id="SSF48371">
    <property type="entry name" value="ARM repeat"/>
    <property type="match status" value="1"/>
</dbReference>
<dbReference type="VEuPathDB" id="VectorBase:AATE018219"/>
<evidence type="ECO:0000256" key="4">
    <source>
        <dbReference type="ARBA" id="ARBA00022490"/>
    </source>
</evidence>
<dbReference type="InterPro" id="IPR040144">
    <property type="entry name" value="RAP1GDS1"/>
</dbReference>
<dbReference type="PANTHER" id="PTHR10957">
    <property type="entry name" value="RAP1 GTPASE-GDP DISSOCIATION STIMULATOR 1"/>
    <property type="match status" value="1"/>
</dbReference>
<organism evidence="8">
    <name type="scientific">Anopheles atroparvus</name>
    <name type="common">European mosquito</name>
    <dbReference type="NCBI Taxonomy" id="41427"/>
    <lineage>
        <taxon>Eukaryota</taxon>
        <taxon>Metazoa</taxon>
        <taxon>Ecdysozoa</taxon>
        <taxon>Arthropoda</taxon>
        <taxon>Hexapoda</taxon>
        <taxon>Insecta</taxon>
        <taxon>Pterygota</taxon>
        <taxon>Neoptera</taxon>
        <taxon>Endopterygota</taxon>
        <taxon>Diptera</taxon>
        <taxon>Nematocera</taxon>
        <taxon>Culicoidea</taxon>
        <taxon>Culicidae</taxon>
        <taxon>Anophelinae</taxon>
        <taxon>Anopheles</taxon>
    </lineage>
</organism>
<evidence type="ECO:0008006" key="9">
    <source>
        <dbReference type="Google" id="ProtNLM"/>
    </source>
</evidence>
<protein>
    <recommendedName>
        <fullName evidence="9">UNC-45/Cro1/She4 central domain-containing protein</fullName>
    </recommendedName>
</protein>
<dbReference type="AlphaFoldDB" id="A0A182JHJ3"/>
<keyword evidence="5" id="KW-0256">Endoplasmic reticulum</keyword>
<feature type="region of interest" description="Disordered" evidence="7">
    <location>
        <begin position="1"/>
        <end position="20"/>
    </location>
</feature>
<keyword evidence="6" id="KW-0496">Mitochondrion</keyword>
<dbReference type="GO" id="GO:0005085">
    <property type="term" value="F:guanyl-nucleotide exchange factor activity"/>
    <property type="evidence" value="ECO:0007669"/>
    <property type="project" value="InterPro"/>
</dbReference>
<keyword evidence="4" id="KW-0963">Cytoplasm</keyword>
<dbReference type="FunFam" id="1.25.10.10:FF:000858">
    <property type="entry name" value="Vimar"/>
    <property type="match status" value="1"/>
</dbReference>
<reference evidence="8" key="1">
    <citation type="submission" date="2022-08" db="UniProtKB">
        <authorList>
            <consortium name="EnsemblMetazoa"/>
        </authorList>
    </citation>
    <scope>IDENTIFICATION</scope>
    <source>
        <strain evidence="8">EBRO</strain>
    </source>
</reference>
<name>A0A182JHJ3_ANOAO</name>
<sequence length="638" mass="71148">LRTHRSSTTPIHTADPASTMEAEMDEIIAGLKNAMLEKNSERALPLLKQISDAETNLCDKYDIKNDLLELLQLDDTKVHVQAARCIAEVAKTDNQRAKFSKEDVIRRLTELLRVPNPKENSADTSLELATQLCRALGNICYANDDARNIIKELGVDERIFALLDYDVDTDDEDRDQFVRVRCGLISNYLLGSDDIAERAVELKLIDRLEKILTRCLADVDRHEELLLSILPPLSILTEQVSDLCFAPSLNSTIAKILAKCTNPDIAESCLALLHYEAQNDDVKLLLAEEGLCETIYQLLEKYKTFANTDEARVLMKLACDLIVLILTGDKSMHYLYKTPLLKGMEAWLDSNDVELLTTGVLALGNFARTDSHCIYMVENKIVHKLLSILAKNNGTEHQMTLQHALLSTLKNIVIPKPNKAAFIKAGMVDIILPMLEIHQAPVVFKLLGTLRMTIDGQAKLASELLQNEKLVKQLVHWSQTSEFTGVLGESLRLMAWLIKHAYHQKDADLVALDDTGLRKFVAIEGAVASMVGMLASTHMVMQNEALIALTILTTILHNKTAPEGTNLDQLLVQANVGEKLAEQIALNGESMTKEIVENLHTFVKQLHSSREALGAHLRENNIDELLKTIPSLVEYCTL</sequence>
<dbReference type="GO" id="GO:0005783">
    <property type="term" value="C:endoplasmic reticulum"/>
    <property type="evidence" value="ECO:0007669"/>
    <property type="project" value="UniProtKB-SubCell"/>
</dbReference>